<keyword evidence="1" id="KW-0547">Nucleotide-binding</keyword>
<dbReference type="Gene3D" id="1.10.20.60">
    <property type="entry name" value="Glu-tRNAGln amidotransferase C subunit, N-terminal domain"/>
    <property type="match status" value="1"/>
</dbReference>
<dbReference type="GO" id="GO:0050567">
    <property type="term" value="F:glutaminyl-tRNA synthase (glutamine-hydrolyzing) activity"/>
    <property type="evidence" value="ECO:0007669"/>
    <property type="project" value="UniProtKB-UniRule"/>
</dbReference>
<comment type="similarity">
    <text evidence="1">Belongs to the GatC family.</text>
</comment>
<proteinExistence type="inferred from homology"/>
<organism evidence="2 3">
    <name type="scientific">Candidatus Falkowbacteria bacterium CG1_02_41_21</name>
    <dbReference type="NCBI Taxonomy" id="1805147"/>
    <lineage>
        <taxon>Bacteria</taxon>
        <taxon>Candidatus Falkowiibacteriota</taxon>
    </lineage>
</organism>
<comment type="caution">
    <text evidence="2">The sequence shown here is derived from an EMBL/GenBank/DDBJ whole genome shotgun (WGS) entry which is preliminary data.</text>
</comment>
<dbReference type="Pfam" id="PF02686">
    <property type="entry name" value="GatC"/>
    <property type="match status" value="1"/>
</dbReference>
<dbReference type="AlphaFoldDB" id="A0A1J4T9P8"/>
<dbReference type="SUPFAM" id="SSF141000">
    <property type="entry name" value="Glu-tRNAGln amidotransferase C subunit"/>
    <property type="match status" value="1"/>
</dbReference>
<evidence type="ECO:0000313" key="3">
    <source>
        <dbReference type="Proteomes" id="UP000182860"/>
    </source>
</evidence>
<keyword evidence="1" id="KW-0436">Ligase</keyword>
<dbReference type="InterPro" id="IPR036113">
    <property type="entry name" value="Asp/Glu-ADT_sf_sub_c"/>
</dbReference>
<comment type="catalytic activity">
    <reaction evidence="1">
        <text>L-aspartyl-tRNA(Asn) + L-glutamine + ATP + H2O = L-asparaginyl-tRNA(Asn) + L-glutamate + ADP + phosphate + 2 H(+)</text>
        <dbReference type="Rhea" id="RHEA:14513"/>
        <dbReference type="Rhea" id="RHEA-COMP:9674"/>
        <dbReference type="Rhea" id="RHEA-COMP:9677"/>
        <dbReference type="ChEBI" id="CHEBI:15377"/>
        <dbReference type="ChEBI" id="CHEBI:15378"/>
        <dbReference type="ChEBI" id="CHEBI:29985"/>
        <dbReference type="ChEBI" id="CHEBI:30616"/>
        <dbReference type="ChEBI" id="CHEBI:43474"/>
        <dbReference type="ChEBI" id="CHEBI:58359"/>
        <dbReference type="ChEBI" id="CHEBI:78515"/>
        <dbReference type="ChEBI" id="CHEBI:78516"/>
        <dbReference type="ChEBI" id="CHEBI:456216"/>
    </reaction>
</comment>
<dbReference type="InterPro" id="IPR003837">
    <property type="entry name" value="GatC"/>
</dbReference>
<evidence type="ECO:0000256" key="1">
    <source>
        <dbReference type="HAMAP-Rule" id="MF_00122"/>
    </source>
</evidence>
<gene>
    <name evidence="1" type="primary">gatC</name>
    <name evidence="2" type="ORF">AUJ35_01865</name>
</gene>
<keyword evidence="1" id="KW-0648">Protein biosynthesis</keyword>
<comment type="subunit">
    <text evidence="1">Heterotrimer of A, B and C subunits.</text>
</comment>
<reference evidence="2 3" key="1">
    <citation type="journal article" date="2016" name="Environ. Microbiol.">
        <title>Genomic resolution of a cold subsurface aquifer community provides metabolic insights for novel microbes adapted to high CO concentrations.</title>
        <authorList>
            <person name="Probst A.J."/>
            <person name="Castelle C.J."/>
            <person name="Singh A."/>
            <person name="Brown C.T."/>
            <person name="Anantharaman K."/>
            <person name="Sharon I."/>
            <person name="Hug L.A."/>
            <person name="Burstein D."/>
            <person name="Emerson J.B."/>
            <person name="Thomas B.C."/>
            <person name="Banfield J.F."/>
        </authorList>
    </citation>
    <scope>NUCLEOTIDE SEQUENCE [LARGE SCALE GENOMIC DNA]</scope>
    <source>
        <strain evidence="2">CG1_02_41_21</strain>
    </source>
</reference>
<comment type="catalytic activity">
    <reaction evidence="1">
        <text>L-glutamyl-tRNA(Gln) + L-glutamine + ATP + H2O = L-glutaminyl-tRNA(Gln) + L-glutamate + ADP + phosphate + H(+)</text>
        <dbReference type="Rhea" id="RHEA:17521"/>
        <dbReference type="Rhea" id="RHEA-COMP:9681"/>
        <dbReference type="Rhea" id="RHEA-COMP:9684"/>
        <dbReference type="ChEBI" id="CHEBI:15377"/>
        <dbReference type="ChEBI" id="CHEBI:15378"/>
        <dbReference type="ChEBI" id="CHEBI:29985"/>
        <dbReference type="ChEBI" id="CHEBI:30616"/>
        <dbReference type="ChEBI" id="CHEBI:43474"/>
        <dbReference type="ChEBI" id="CHEBI:58359"/>
        <dbReference type="ChEBI" id="CHEBI:78520"/>
        <dbReference type="ChEBI" id="CHEBI:78521"/>
        <dbReference type="ChEBI" id="CHEBI:456216"/>
    </reaction>
</comment>
<dbReference type="EC" id="6.3.5.-" evidence="1"/>
<sequence length="97" mass="10689">MSLDMAEIKHVAALSKLGLSAAELKRYGEQLGAILSYIDQLAEVDTSQVETATRLGENFNVWADDKATPWDDGGRQIALEQTLEMKDGQVKVPRVLE</sequence>
<evidence type="ECO:0000313" key="2">
    <source>
        <dbReference type="EMBL" id="OIO07541.1"/>
    </source>
</evidence>
<protein>
    <recommendedName>
        <fullName evidence="1">Aspartyl/glutamyl-tRNA(Asn/Gln) amidotransferase subunit C</fullName>
        <shortName evidence="1">Asp/Glu-ADT subunit C</shortName>
        <ecNumber evidence="1">6.3.5.-</ecNumber>
    </recommendedName>
</protein>
<dbReference type="GO" id="GO:0050566">
    <property type="term" value="F:asparaginyl-tRNA synthase (glutamine-hydrolyzing) activity"/>
    <property type="evidence" value="ECO:0007669"/>
    <property type="project" value="RHEA"/>
</dbReference>
<name>A0A1J4T9P8_9BACT</name>
<accession>A0A1J4T9P8</accession>
<dbReference type="HAMAP" id="MF_00122">
    <property type="entry name" value="GatC"/>
    <property type="match status" value="1"/>
</dbReference>
<dbReference type="GO" id="GO:0005524">
    <property type="term" value="F:ATP binding"/>
    <property type="evidence" value="ECO:0007669"/>
    <property type="project" value="UniProtKB-KW"/>
</dbReference>
<comment type="function">
    <text evidence="1">Allows the formation of correctly charged Asn-tRNA(Asn) or Gln-tRNA(Gln) through the transamidation of misacylated Asp-tRNA(Asn) or Glu-tRNA(Gln) in organisms which lack either or both of asparaginyl-tRNA or glutaminyl-tRNA synthetases. The reaction takes place in the presence of glutamine and ATP through an activated phospho-Asp-tRNA(Asn) or phospho-Glu-tRNA(Gln).</text>
</comment>
<keyword evidence="1" id="KW-0067">ATP-binding</keyword>
<dbReference type="EMBL" id="MNUV01000035">
    <property type="protein sequence ID" value="OIO07541.1"/>
    <property type="molecule type" value="Genomic_DNA"/>
</dbReference>
<dbReference type="Proteomes" id="UP000182860">
    <property type="component" value="Unassembled WGS sequence"/>
</dbReference>
<dbReference type="GO" id="GO:0006450">
    <property type="term" value="P:regulation of translational fidelity"/>
    <property type="evidence" value="ECO:0007669"/>
    <property type="project" value="InterPro"/>
</dbReference>
<dbReference type="GO" id="GO:0006412">
    <property type="term" value="P:translation"/>
    <property type="evidence" value="ECO:0007669"/>
    <property type="project" value="UniProtKB-UniRule"/>
</dbReference>
<dbReference type="NCBIfam" id="TIGR00135">
    <property type="entry name" value="gatC"/>
    <property type="match status" value="1"/>
</dbReference>